<gene>
    <name evidence="1" type="ORF">A3860_32905</name>
</gene>
<sequence length="77" mass="8807">MPMHGLKVIQIKKNFKSNHLKGFIFWSGGLANFEPVGTGFKGIKRVCKTQWRIDNNRGNQLILSAKMTKNNFEEGKK</sequence>
<evidence type="ECO:0000313" key="2">
    <source>
        <dbReference type="Proteomes" id="UP000192796"/>
    </source>
</evidence>
<reference evidence="1 2" key="1">
    <citation type="submission" date="2016-03" db="EMBL/GenBank/DDBJ databases">
        <title>Niastella vici sp. nov., isolated from farmland soil.</title>
        <authorList>
            <person name="Chen L."/>
            <person name="Wang D."/>
            <person name="Yang S."/>
            <person name="Wang G."/>
        </authorList>
    </citation>
    <scope>NUCLEOTIDE SEQUENCE [LARGE SCALE GENOMIC DNA]</scope>
    <source>
        <strain evidence="1 2">DJ57</strain>
    </source>
</reference>
<proteinExistence type="predicted"/>
<dbReference type="EMBL" id="LVYD01000060">
    <property type="protein sequence ID" value="OQP60615.1"/>
    <property type="molecule type" value="Genomic_DNA"/>
</dbReference>
<name>A0A1V9FQG7_9BACT</name>
<accession>A0A1V9FQG7</accession>
<organism evidence="1 2">
    <name type="scientific">Niastella vici</name>
    <dbReference type="NCBI Taxonomy" id="1703345"/>
    <lineage>
        <taxon>Bacteria</taxon>
        <taxon>Pseudomonadati</taxon>
        <taxon>Bacteroidota</taxon>
        <taxon>Chitinophagia</taxon>
        <taxon>Chitinophagales</taxon>
        <taxon>Chitinophagaceae</taxon>
        <taxon>Niastella</taxon>
    </lineage>
</organism>
<comment type="caution">
    <text evidence="1">The sequence shown here is derived from an EMBL/GenBank/DDBJ whole genome shotgun (WGS) entry which is preliminary data.</text>
</comment>
<keyword evidence="2" id="KW-1185">Reference proteome</keyword>
<dbReference type="AlphaFoldDB" id="A0A1V9FQG7"/>
<protein>
    <submittedName>
        <fullName evidence="1">Uncharacterized protein</fullName>
    </submittedName>
</protein>
<evidence type="ECO:0000313" key="1">
    <source>
        <dbReference type="EMBL" id="OQP60615.1"/>
    </source>
</evidence>
<dbReference type="Proteomes" id="UP000192796">
    <property type="component" value="Unassembled WGS sequence"/>
</dbReference>